<sequence length="1027" mass="110734">MFLTDISLKRPVFATVIVIALLALGALSYIGLPINENPEVDVPMITVTISLPGTAAEQLETKVTKKVEEAVGQISGVKHISSTITESFSQTMIQFSSGTQVNVAAQEIKDKISSIRGTLPQDINEPIVQKFDLAAVPIISFVVTSPLSNKDLSQVVEDEITKKLNTVKGVGSVTTYGAQVREIHIKLDKEKMAALNVTTAEITQSLESDNIDRSSGKVSNGDKEVSLRTNGTVKEVNDFLNILVANRNGTELRIKDIAQVEDTIKDRDSLSYYKGEESIGIDIVKQSGENTTQVVDDLKVKLAEIQASLSKDVKIDIVDDNSLVIRASVSEVQKTLLEGCILAVLVVFVFLRNGASTAISAISLPTSIITTFAAMKLMNFSLNSVSLMGLSLAVGLLIDDAIVVVENIVRHINMGKSPMQAAKDGASEIGLAVTATTFTIVAVFLPITMVEGSIGAYFAEFGLTVAFSVLISLFVSFTLVPLMASKYIKSENDNKDKKHGPLGKFLIWFNHLFVKLARVYTRLLGVALKHRIKTIAMATAMFFGSLLLLNVINPSFLESSDNGKITIVAATDGGTTLTRAAETTKKMESILNKYPGVVRLYSTVTPSNINISVQLIDKNARKETLSETANKMRESLKQIPGITLSMTTGSTLGGVAKDAEYHFTGDDFETLLNYSQQAESAIKRIPGAVDVSMSYKSGKAEATLEVDRDRAADLGVSPLVVANTLGTLFNGSLVTQYETEKDRYDVKLLLQDDQRKDFDSLKGIYVPGSNNSMVPLDQVTKQVFATGSTTINRYDKAREIQVTANVFGVATGDFNTQIKAALENETKMPTGVNQVSGGDQEVIEETIPGLMKALFLGILFIYLILAALFESFIDPFAIVFALPFGIIGALLALFLTGSSLSMMTFIGIIMLMGLVTKNAILLVDYAKQKLGEGEELSAALLLAASTRLRPIIMTTLAMIFGMLPTALSTGLGSEGRSPMAYAIIGGLITSTFLTLIVVPVIYTLLDDAKGLFHRKPFAGVGRKAFKG</sequence>
<dbReference type="AlphaFoldDB" id="A0A1M5ZC70"/>
<dbReference type="PANTHER" id="PTHR32063:SF0">
    <property type="entry name" value="SWARMING MOTILITY PROTEIN SWRC"/>
    <property type="match status" value="1"/>
</dbReference>
<name>A0A1M5ZC70_9FIRM</name>
<keyword evidence="1" id="KW-1133">Transmembrane helix</keyword>
<dbReference type="OrthoDB" id="9757876at2"/>
<dbReference type="RefSeq" id="WP_073030634.1">
    <property type="nucleotide sequence ID" value="NZ_FQXJ01000011.1"/>
</dbReference>
<dbReference type="Gene3D" id="3.30.70.1320">
    <property type="entry name" value="Multidrug efflux transporter AcrB pore domain like"/>
    <property type="match status" value="1"/>
</dbReference>
<dbReference type="Proteomes" id="UP000183954">
    <property type="component" value="Unassembled WGS sequence"/>
</dbReference>
<keyword evidence="1" id="KW-0472">Membrane</keyword>
<accession>A0A1M5ZC70</accession>
<evidence type="ECO:0000256" key="1">
    <source>
        <dbReference type="SAM" id="Phobius"/>
    </source>
</evidence>
<feature type="transmembrane region" description="Helical" evidence="1">
    <location>
        <begin position="850"/>
        <end position="869"/>
    </location>
</feature>
<dbReference type="SUPFAM" id="SSF82714">
    <property type="entry name" value="Multidrug efflux transporter AcrB TolC docking domain, DN and DC subdomains"/>
    <property type="match status" value="2"/>
</dbReference>
<organism evidence="2 3">
    <name type="scientific">Desulfosporosinus lacus DSM 15449</name>
    <dbReference type="NCBI Taxonomy" id="1121420"/>
    <lineage>
        <taxon>Bacteria</taxon>
        <taxon>Bacillati</taxon>
        <taxon>Bacillota</taxon>
        <taxon>Clostridia</taxon>
        <taxon>Eubacteriales</taxon>
        <taxon>Desulfitobacteriaceae</taxon>
        <taxon>Desulfosporosinus</taxon>
    </lineage>
</organism>
<feature type="transmembrane region" description="Helical" evidence="1">
    <location>
        <begin position="902"/>
        <end position="926"/>
    </location>
</feature>
<feature type="transmembrane region" description="Helical" evidence="1">
    <location>
        <begin position="980"/>
        <end position="1005"/>
    </location>
</feature>
<evidence type="ECO:0000313" key="2">
    <source>
        <dbReference type="EMBL" id="SHI21503.1"/>
    </source>
</evidence>
<dbReference type="SUPFAM" id="SSF82693">
    <property type="entry name" value="Multidrug efflux transporter AcrB pore domain, PN1, PN2, PC1 and PC2 subdomains"/>
    <property type="match status" value="3"/>
</dbReference>
<feature type="transmembrane region" description="Helical" evidence="1">
    <location>
        <begin position="387"/>
        <end position="409"/>
    </location>
</feature>
<feature type="transmembrane region" description="Helical" evidence="1">
    <location>
        <begin position="12"/>
        <end position="32"/>
    </location>
</feature>
<dbReference type="GO" id="GO:0005886">
    <property type="term" value="C:plasma membrane"/>
    <property type="evidence" value="ECO:0007669"/>
    <property type="project" value="TreeGrafter"/>
</dbReference>
<feature type="transmembrane region" description="Helical" evidence="1">
    <location>
        <begin position="461"/>
        <end position="484"/>
    </location>
</feature>
<protein>
    <submittedName>
        <fullName evidence="2">Heavy metal efflux pump, CzcA family/hydrophobe/amphiphile efflux-1 (HAE1) family protein</fullName>
    </submittedName>
</protein>
<dbReference type="PANTHER" id="PTHR32063">
    <property type="match status" value="1"/>
</dbReference>
<dbReference type="Gene3D" id="3.30.70.1440">
    <property type="entry name" value="Multidrug efflux transporter AcrB pore domain"/>
    <property type="match status" value="1"/>
</dbReference>
<evidence type="ECO:0000313" key="3">
    <source>
        <dbReference type="Proteomes" id="UP000183954"/>
    </source>
</evidence>
<dbReference type="PRINTS" id="PR00702">
    <property type="entry name" value="ACRIFLAVINRP"/>
</dbReference>
<proteinExistence type="predicted"/>
<dbReference type="SUPFAM" id="SSF82866">
    <property type="entry name" value="Multidrug efflux transporter AcrB transmembrane domain"/>
    <property type="match status" value="2"/>
</dbReference>
<feature type="transmembrane region" description="Helical" evidence="1">
    <location>
        <begin position="876"/>
        <end position="896"/>
    </location>
</feature>
<dbReference type="Gene3D" id="3.30.70.1430">
    <property type="entry name" value="Multidrug efflux transporter AcrB pore domain"/>
    <property type="match status" value="2"/>
</dbReference>
<dbReference type="InterPro" id="IPR027463">
    <property type="entry name" value="AcrB_DN_DC_subdom"/>
</dbReference>
<feature type="transmembrane region" description="Helical" evidence="1">
    <location>
        <begin position="532"/>
        <end position="552"/>
    </location>
</feature>
<dbReference type="Gene3D" id="3.30.2090.10">
    <property type="entry name" value="Multidrug efflux transporter AcrB TolC docking domain, DN and DC subdomains"/>
    <property type="match status" value="2"/>
</dbReference>
<dbReference type="STRING" id="1121420.SAMN02746098_03108"/>
<dbReference type="GO" id="GO:0042910">
    <property type="term" value="F:xenobiotic transmembrane transporter activity"/>
    <property type="evidence" value="ECO:0007669"/>
    <property type="project" value="TreeGrafter"/>
</dbReference>
<keyword evidence="1" id="KW-0812">Transmembrane</keyword>
<dbReference type="InterPro" id="IPR001036">
    <property type="entry name" value="Acrflvin-R"/>
</dbReference>
<gene>
    <name evidence="2" type="ORF">SAMN02746098_03108</name>
</gene>
<dbReference type="EMBL" id="FQXJ01000011">
    <property type="protein sequence ID" value="SHI21503.1"/>
    <property type="molecule type" value="Genomic_DNA"/>
</dbReference>
<dbReference type="Pfam" id="PF00873">
    <property type="entry name" value="ACR_tran"/>
    <property type="match status" value="1"/>
</dbReference>
<reference evidence="3" key="1">
    <citation type="submission" date="2016-11" db="EMBL/GenBank/DDBJ databases">
        <authorList>
            <person name="Varghese N."/>
            <person name="Submissions S."/>
        </authorList>
    </citation>
    <scope>NUCLEOTIDE SEQUENCE [LARGE SCALE GENOMIC DNA]</scope>
    <source>
        <strain evidence="3">DSM 15449</strain>
    </source>
</reference>
<dbReference type="Gene3D" id="1.20.1640.10">
    <property type="entry name" value="Multidrug efflux transporter AcrB transmembrane domain"/>
    <property type="match status" value="2"/>
</dbReference>
<feature type="transmembrane region" description="Helical" evidence="1">
    <location>
        <begin position="429"/>
        <end position="449"/>
    </location>
</feature>
<keyword evidence="3" id="KW-1185">Reference proteome</keyword>